<dbReference type="EMBL" id="RPFW01000005">
    <property type="protein sequence ID" value="TVZ02593.1"/>
    <property type="molecule type" value="Genomic_DNA"/>
</dbReference>
<sequence length="69" mass="7539">MYSLSDQIYKYEHGLTAAEQRAADVRAGETAAALRGLGLRLGHAVRRRHDARLAGDAAGRSVRYLSSVR</sequence>
<name>A0A6P2BZJ2_9ACTN</name>
<dbReference type="Proteomes" id="UP000460272">
    <property type="component" value="Unassembled WGS sequence"/>
</dbReference>
<gene>
    <name evidence="1" type="ORF">EAS64_27865</name>
</gene>
<organism evidence="1 2">
    <name type="scientific">Trebonia kvetii</name>
    <dbReference type="NCBI Taxonomy" id="2480626"/>
    <lineage>
        <taxon>Bacteria</taxon>
        <taxon>Bacillati</taxon>
        <taxon>Actinomycetota</taxon>
        <taxon>Actinomycetes</taxon>
        <taxon>Streptosporangiales</taxon>
        <taxon>Treboniaceae</taxon>
        <taxon>Trebonia</taxon>
    </lineage>
</organism>
<proteinExistence type="predicted"/>
<protein>
    <submittedName>
        <fullName evidence="1">Uncharacterized protein</fullName>
    </submittedName>
</protein>
<dbReference type="AlphaFoldDB" id="A0A6P2BZJ2"/>
<evidence type="ECO:0000313" key="2">
    <source>
        <dbReference type="Proteomes" id="UP000460272"/>
    </source>
</evidence>
<dbReference type="RefSeq" id="WP_145857754.1">
    <property type="nucleotide sequence ID" value="NZ_RPFW01000005.1"/>
</dbReference>
<reference evidence="1 2" key="1">
    <citation type="submission" date="2018-11" db="EMBL/GenBank/DDBJ databases">
        <title>Trebonia kvetii gen.nov., sp.nov., a novel acidophilic actinobacterium, and proposal of the new actinobacterial family Treboniaceae fam. nov.</title>
        <authorList>
            <person name="Rapoport D."/>
            <person name="Sagova-Mareckova M."/>
            <person name="Sedlacek I."/>
            <person name="Provaznik J."/>
            <person name="Kralova S."/>
            <person name="Pavlinic D."/>
            <person name="Benes V."/>
            <person name="Kopecky J."/>
        </authorList>
    </citation>
    <scope>NUCLEOTIDE SEQUENCE [LARGE SCALE GENOMIC DNA]</scope>
    <source>
        <strain evidence="1 2">15Tr583</strain>
    </source>
</reference>
<keyword evidence="2" id="KW-1185">Reference proteome</keyword>
<comment type="caution">
    <text evidence="1">The sequence shown here is derived from an EMBL/GenBank/DDBJ whole genome shotgun (WGS) entry which is preliminary data.</text>
</comment>
<evidence type="ECO:0000313" key="1">
    <source>
        <dbReference type="EMBL" id="TVZ02593.1"/>
    </source>
</evidence>
<accession>A0A6P2BZJ2</accession>